<dbReference type="InterPro" id="IPR000182">
    <property type="entry name" value="GNAT_dom"/>
</dbReference>
<keyword evidence="2" id="KW-0808">Transferase</keyword>
<feature type="domain" description="N-acetyltransferase" evidence="1">
    <location>
        <begin position="11"/>
        <end position="154"/>
    </location>
</feature>
<dbReference type="InterPro" id="IPR041496">
    <property type="entry name" value="YitH/HolE_GNAT"/>
</dbReference>
<reference evidence="2" key="1">
    <citation type="submission" date="2021-12" db="EMBL/GenBank/DDBJ databases">
        <title>Novel species in genus Dyadobacter.</title>
        <authorList>
            <person name="Ma C."/>
        </authorList>
    </citation>
    <scope>NUCLEOTIDE SEQUENCE</scope>
    <source>
        <strain evidence="2">LJ419</strain>
    </source>
</reference>
<evidence type="ECO:0000313" key="3">
    <source>
        <dbReference type="Proteomes" id="UP001139000"/>
    </source>
</evidence>
<keyword evidence="3" id="KW-1185">Reference proteome</keyword>
<dbReference type="PANTHER" id="PTHR47237:SF2">
    <property type="entry name" value="BLL4206 PROTEIN"/>
    <property type="match status" value="1"/>
</dbReference>
<dbReference type="SUPFAM" id="SSF55729">
    <property type="entry name" value="Acyl-CoA N-acyltransferases (Nat)"/>
    <property type="match status" value="1"/>
</dbReference>
<evidence type="ECO:0000259" key="1">
    <source>
        <dbReference type="PROSITE" id="PS51186"/>
    </source>
</evidence>
<dbReference type="Gene3D" id="3.40.630.30">
    <property type="match status" value="1"/>
</dbReference>
<keyword evidence="2" id="KW-0012">Acyltransferase</keyword>
<dbReference type="GO" id="GO:0016747">
    <property type="term" value="F:acyltransferase activity, transferring groups other than amino-acyl groups"/>
    <property type="evidence" value="ECO:0007669"/>
    <property type="project" value="InterPro"/>
</dbReference>
<protein>
    <submittedName>
        <fullName evidence="2">GNAT family N-acetyltransferase</fullName>
        <ecNumber evidence="2">2.3.1.-</ecNumber>
    </submittedName>
</protein>
<dbReference type="PANTHER" id="PTHR47237">
    <property type="entry name" value="SLL0310 PROTEIN"/>
    <property type="match status" value="1"/>
</dbReference>
<organism evidence="2 3">
    <name type="scientific">Dyadobacter chenwenxiniae</name>
    <dbReference type="NCBI Taxonomy" id="2906456"/>
    <lineage>
        <taxon>Bacteria</taxon>
        <taxon>Pseudomonadati</taxon>
        <taxon>Bacteroidota</taxon>
        <taxon>Cytophagia</taxon>
        <taxon>Cytophagales</taxon>
        <taxon>Spirosomataceae</taxon>
        <taxon>Dyadobacter</taxon>
    </lineage>
</organism>
<dbReference type="Pfam" id="PF18014">
    <property type="entry name" value="Acetyltransf_18"/>
    <property type="match status" value="1"/>
</dbReference>
<dbReference type="InterPro" id="IPR052729">
    <property type="entry name" value="Acyl/Acetyltrans_Enzymes"/>
</dbReference>
<dbReference type="EC" id="2.3.1.-" evidence="2"/>
<dbReference type="Gene3D" id="3.40.630.90">
    <property type="match status" value="1"/>
</dbReference>
<dbReference type="PROSITE" id="PS51186">
    <property type="entry name" value="GNAT"/>
    <property type="match status" value="1"/>
</dbReference>
<accession>A0A9X1PLI2</accession>
<dbReference type="Pfam" id="PF13508">
    <property type="entry name" value="Acetyltransf_7"/>
    <property type="match status" value="1"/>
</dbReference>
<dbReference type="InterPro" id="IPR016181">
    <property type="entry name" value="Acyl_CoA_acyltransferase"/>
</dbReference>
<evidence type="ECO:0000313" key="2">
    <source>
        <dbReference type="EMBL" id="MCF0061728.1"/>
    </source>
</evidence>
<dbReference type="CDD" id="cd04301">
    <property type="entry name" value="NAT_SF"/>
    <property type="match status" value="1"/>
</dbReference>
<dbReference type="EMBL" id="JAJTTC010000001">
    <property type="protein sequence ID" value="MCF0061728.1"/>
    <property type="molecule type" value="Genomic_DNA"/>
</dbReference>
<proteinExistence type="predicted"/>
<comment type="caution">
    <text evidence="2">The sequence shown here is derived from an EMBL/GenBank/DDBJ whole genome shotgun (WGS) entry which is preliminary data.</text>
</comment>
<dbReference type="AlphaFoldDB" id="A0A9X1PLI2"/>
<dbReference type="Proteomes" id="UP001139000">
    <property type="component" value="Unassembled WGS sequence"/>
</dbReference>
<dbReference type="RefSeq" id="WP_234654994.1">
    <property type="nucleotide sequence ID" value="NZ_CP094997.1"/>
</dbReference>
<name>A0A9X1PLI2_9BACT</name>
<sequence length="292" mass="32807">MENAVINPFPISVRLMQRGDLLFCRHLVAEAGWNQQDSHWLRAMLLEPDGCFVAVINGQPVGTTTVCCFEHIAWIAMVLVDKRNRNQGIGKHLVEHAIGFLEQKGITTIRLDATSLGQGLYHKLGFQPEYELIRFTGNIFHQKPSAYELHEVLPDDQFVQEILYLDQHITGTGRKDFILDFINAAECRFYCTRTATGKVDGYAGYREGNKATQIGPVGALNVVAGEKLLNAITARFSEKPLFIDIPAANVHAMNWALENGFTAQRRFVRMYRGVPIRDLPQHIWASSGPEKG</sequence>
<gene>
    <name evidence="2" type="ORF">LXM26_09500</name>
</gene>